<keyword evidence="11" id="KW-1185">Reference proteome</keyword>
<dbReference type="Pfam" id="PF03176">
    <property type="entry name" value="MMPL"/>
    <property type="match status" value="2"/>
</dbReference>
<dbReference type="SUPFAM" id="SSF82866">
    <property type="entry name" value="Multidrug efflux transporter AcrB transmembrane domain"/>
    <property type="match status" value="2"/>
</dbReference>
<evidence type="ECO:0000313" key="10">
    <source>
        <dbReference type="EMBL" id="GAA2074823.1"/>
    </source>
</evidence>
<dbReference type="Gene3D" id="1.20.1640.10">
    <property type="entry name" value="Multidrug efflux transporter AcrB transmembrane domain"/>
    <property type="match status" value="2"/>
</dbReference>
<evidence type="ECO:0000259" key="9">
    <source>
        <dbReference type="Pfam" id="PF03176"/>
    </source>
</evidence>
<feature type="transmembrane region" description="Helical" evidence="8">
    <location>
        <begin position="300"/>
        <end position="328"/>
    </location>
</feature>
<dbReference type="SUPFAM" id="SSF49464">
    <property type="entry name" value="Carboxypeptidase regulatory domain-like"/>
    <property type="match status" value="1"/>
</dbReference>
<dbReference type="PANTHER" id="PTHR33406:SF11">
    <property type="entry name" value="MEMBRANE PROTEIN SCO6666-RELATED"/>
    <property type="match status" value="1"/>
</dbReference>
<evidence type="ECO:0000256" key="6">
    <source>
        <dbReference type="ARBA" id="ARBA00023136"/>
    </source>
</evidence>
<proteinExistence type="inferred from homology"/>
<evidence type="ECO:0000256" key="7">
    <source>
        <dbReference type="SAM" id="MobiDB-lite"/>
    </source>
</evidence>
<name>A0ABN2VW16_9ACTN</name>
<feature type="domain" description="Membrane transport protein MMPL" evidence="9">
    <location>
        <begin position="432"/>
        <end position="698"/>
    </location>
</feature>
<feature type="transmembrane region" description="Helical" evidence="8">
    <location>
        <begin position="203"/>
        <end position="221"/>
    </location>
</feature>
<feature type="transmembrane region" description="Helical" evidence="8">
    <location>
        <begin position="639"/>
        <end position="658"/>
    </location>
</feature>
<dbReference type="InterPro" id="IPR008969">
    <property type="entry name" value="CarboxyPept-like_regulatory"/>
</dbReference>
<dbReference type="PANTHER" id="PTHR33406">
    <property type="entry name" value="MEMBRANE PROTEIN MJ1562-RELATED"/>
    <property type="match status" value="1"/>
</dbReference>
<feature type="transmembrane region" description="Helical" evidence="8">
    <location>
        <begin position="227"/>
        <end position="247"/>
    </location>
</feature>
<feature type="transmembrane region" description="Helical" evidence="8">
    <location>
        <begin position="550"/>
        <end position="575"/>
    </location>
</feature>
<reference evidence="10 11" key="1">
    <citation type="journal article" date="2019" name="Int. J. Syst. Evol. Microbiol.">
        <title>The Global Catalogue of Microorganisms (GCM) 10K type strain sequencing project: providing services to taxonomists for standard genome sequencing and annotation.</title>
        <authorList>
            <consortium name="The Broad Institute Genomics Platform"/>
            <consortium name="The Broad Institute Genome Sequencing Center for Infectious Disease"/>
            <person name="Wu L."/>
            <person name="Ma J."/>
        </authorList>
    </citation>
    <scope>NUCLEOTIDE SEQUENCE [LARGE SCALE GENOMIC DNA]</scope>
    <source>
        <strain evidence="10 11">JCM 15478</strain>
    </source>
</reference>
<keyword evidence="5 8" id="KW-1133">Transmembrane helix</keyword>
<feature type="transmembrane region" description="Helical" evidence="8">
    <location>
        <begin position="368"/>
        <end position="387"/>
    </location>
</feature>
<evidence type="ECO:0000256" key="5">
    <source>
        <dbReference type="ARBA" id="ARBA00022989"/>
    </source>
</evidence>
<evidence type="ECO:0000256" key="3">
    <source>
        <dbReference type="ARBA" id="ARBA00022475"/>
    </source>
</evidence>
<evidence type="ECO:0000256" key="4">
    <source>
        <dbReference type="ARBA" id="ARBA00022692"/>
    </source>
</evidence>
<evidence type="ECO:0000313" key="11">
    <source>
        <dbReference type="Proteomes" id="UP001500016"/>
    </source>
</evidence>
<sequence>MAALARWCLRHRWTVLLLWTAALFGTGAASGALGSAYSNDFSFPGTESSRAYDSMRAAFPERSGDTDTVVWSVERGTVRDPEVRQRMTAALGDIAKVPQVGTVQGPYEKGGAARISEDGTIAYAEVTFTEQVFEIEKAHTERVIARAEEARTDGLRVELGGQAVEQTQEPPAGLAEGVGLAAAAVVLLLAFGSFFAMLPLLNAVFAVGTGLAGLVVLSHVVDLPDVAPLLGSLIGLGVGIDYALFIVTRHRKGLKTGLDPDTAAVRAMDTSGRAVLFAGGTVCVALLAMFTLDLDFLNGVALATTLTTLLSVLAASTLLPAMLGFLGTRALSRRERRRPAATAADERDGTGGGLGARWAGVLERRPRALALVAVVVMAVLAIPALSLRLGTNDQGNQPASQTTRQAYDLLAEGFGPGFNGPLQMVADVGGGAEDRAALERLTAETARMDGVVRAVPLPLPPDSDTAVVQVVPETSPQDERTDRLIDTLRDRTVPAAERGTTLSVDIGGPTAVQKDFATVIGQKLPMFVALIVGLGALLLLVAFRSVVVPLTAALMNLIAAAASFGVLVAVFQWGWGTELLGLGKEGPILSFLPVIMLPLLFGLSMDYQVFLVSRMHEEWTRTKDNARSVRAGLADTSRVINCAALIMICVFLSFILSGDRGGMMAGLGLAGAVALDAFILRTVLVPALMFVIGRANWWLPGWLDRRLPHLAVDPPDPVDPPDRADRADRVSRPDPADAEVPDAPPAYVRTGARELAPVGGGAGPAASGEAVAVRGAVLDSLGARLPGAWLTLVAANGAQIARTTSGEDGRYTLPVPGSGAYIVVATSPSLGAISHSVLVSDADVELDLRVELPGEV</sequence>
<dbReference type="Pfam" id="PF13620">
    <property type="entry name" value="CarboxypepD_reg"/>
    <property type="match status" value="1"/>
</dbReference>
<dbReference type="EMBL" id="BAAAPE010000007">
    <property type="protein sequence ID" value="GAA2074823.1"/>
    <property type="molecule type" value="Genomic_DNA"/>
</dbReference>
<accession>A0ABN2VW16</accession>
<evidence type="ECO:0000256" key="2">
    <source>
        <dbReference type="ARBA" id="ARBA00010157"/>
    </source>
</evidence>
<comment type="subcellular location">
    <subcellularLocation>
        <location evidence="1">Cell membrane</location>
        <topology evidence="1">Multi-pass membrane protein</topology>
    </subcellularLocation>
</comment>
<gene>
    <name evidence="10" type="ORF">GCM10009801_29050</name>
</gene>
<dbReference type="InterPro" id="IPR004869">
    <property type="entry name" value="MMPL_dom"/>
</dbReference>
<dbReference type="Gene3D" id="2.60.40.1120">
    <property type="entry name" value="Carboxypeptidase-like, regulatory domain"/>
    <property type="match status" value="1"/>
</dbReference>
<dbReference type="InterPro" id="IPR050545">
    <property type="entry name" value="Mycobact_MmpL"/>
</dbReference>
<keyword evidence="6 8" id="KW-0472">Membrane</keyword>
<comment type="similarity">
    <text evidence="2">Belongs to the resistance-nodulation-cell division (RND) (TC 2.A.6) family. MmpL subfamily.</text>
</comment>
<feature type="transmembrane region" description="Helical" evidence="8">
    <location>
        <begin position="524"/>
        <end position="543"/>
    </location>
</feature>
<feature type="transmembrane region" description="Helical" evidence="8">
    <location>
        <begin position="274"/>
        <end position="294"/>
    </location>
</feature>
<feature type="compositionally biased region" description="Basic and acidic residues" evidence="7">
    <location>
        <begin position="720"/>
        <end position="735"/>
    </location>
</feature>
<organism evidence="10 11">
    <name type="scientific">Streptomyces albiaxialis</name>
    <dbReference type="NCBI Taxonomy" id="329523"/>
    <lineage>
        <taxon>Bacteria</taxon>
        <taxon>Bacillati</taxon>
        <taxon>Actinomycetota</taxon>
        <taxon>Actinomycetes</taxon>
        <taxon>Kitasatosporales</taxon>
        <taxon>Streptomycetaceae</taxon>
        <taxon>Streptomyces</taxon>
    </lineage>
</organism>
<dbReference type="Proteomes" id="UP001500016">
    <property type="component" value="Unassembled WGS sequence"/>
</dbReference>
<feature type="domain" description="Membrane transport protein MMPL" evidence="9">
    <location>
        <begin position="42"/>
        <end position="368"/>
    </location>
</feature>
<evidence type="ECO:0000256" key="1">
    <source>
        <dbReference type="ARBA" id="ARBA00004651"/>
    </source>
</evidence>
<keyword evidence="3" id="KW-1003">Cell membrane</keyword>
<keyword evidence="4 8" id="KW-0812">Transmembrane</keyword>
<feature type="transmembrane region" description="Helical" evidence="8">
    <location>
        <begin position="587"/>
        <end position="605"/>
    </location>
</feature>
<protein>
    <submittedName>
        <fullName evidence="10">MMPL family transporter</fullName>
    </submittedName>
</protein>
<comment type="caution">
    <text evidence="10">The sequence shown here is derived from an EMBL/GenBank/DDBJ whole genome shotgun (WGS) entry which is preliminary data.</text>
</comment>
<evidence type="ECO:0000256" key="8">
    <source>
        <dbReference type="SAM" id="Phobius"/>
    </source>
</evidence>
<dbReference type="RefSeq" id="WP_344527863.1">
    <property type="nucleotide sequence ID" value="NZ_BAAAPE010000007.1"/>
</dbReference>
<feature type="transmembrane region" description="Helical" evidence="8">
    <location>
        <begin position="177"/>
        <end position="196"/>
    </location>
</feature>
<feature type="region of interest" description="Disordered" evidence="7">
    <location>
        <begin position="713"/>
        <end position="744"/>
    </location>
</feature>